<keyword evidence="3" id="KW-1185">Reference proteome</keyword>
<dbReference type="OrthoDB" id="9850024at2"/>
<organism evidence="2 3">
    <name type="scientific">Lentzea xinjiangensis</name>
    <dbReference type="NCBI Taxonomy" id="402600"/>
    <lineage>
        <taxon>Bacteria</taxon>
        <taxon>Bacillati</taxon>
        <taxon>Actinomycetota</taxon>
        <taxon>Actinomycetes</taxon>
        <taxon>Pseudonocardiales</taxon>
        <taxon>Pseudonocardiaceae</taxon>
        <taxon>Lentzea</taxon>
    </lineage>
</organism>
<dbReference type="Gene3D" id="3.30.1310.10">
    <property type="entry name" value="Nucleoid-associated protein YbaB-like domain"/>
    <property type="match status" value="1"/>
</dbReference>
<name>A0A1H9DKQ1_9PSEU</name>
<accession>A0A1H9DKQ1</accession>
<dbReference type="AlphaFoldDB" id="A0A1H9DKQ1"/>
<dbReference type="InterPro" id="IPR004401">
    <property type="entry name" value="YbaB/EbfC"/>
</dbReference>
<dbReference type="InterPro" id="IPR036894">
    <property type="entry name" value="YbaB-like_sf"/>
</dbReference>
<evidence type="ECO:0000313" key="2">
    <source>
        <dbReference type="EMBL" id="SEQ13981.1"/>
    </source>
</evidence>
<protein>
    <submittedName>
        <fullName evidence="2">Conserved DNA-binding protein YbaB</fullName>
    </submittedName>
</protein>
<proteinExistence type="predicted"/>
<sequence length="148" mass="16167">MHVLDEIDAAVRHHSARRRQLALAQAELAERRFTDEVPDVVRVTVNGAGELLDIELAPGCLDADRRPHLLGDRITAAVAAARRKAAGAAREALSELIGERGAAWITGGDAEPEPPPRGRRSAPEDQGTDEYFEDKDSSGFLEEQPWRP</sequence>
<dbReference type="Pfam" id="PF02575">
    <property type="entry name" value="YbaB_DNA_bd"/>
    <property type="match status" value="1"/>
</dbReference>
<dbReference type="SUPFAM" id="SSF82607">
    <property type="entry name" value="YbaB-like"/>
    <property type="match status" value="1"/>
</dbReference>
<dbReference type="STRING" id="402600.SAMN05216188_102191"/>
<keyword evidence="2" id="KW-0238">DNA-binding</keyword>
<feature type="region of interest" description="Disordered" evidence="1">
    <location>
        <begin position="101"/>
        <end position="148"/>
    </location>
</feature>
<gene>
    <name evidence="2" type="ORF">SAMN05216188_102191</name>
</gene>
<evidence type="ECO:0000256" key="1">
    <source>
        <dbReference type="SAM" id="MobiDB-lite"/>
    </source>
</evidence>
<dbReference type="GO" id="GO:0003677">
    <property type="term" value="F:DNA binding"/>
    <property type="evidence" value="ECO:0007669"/>
    <property type="project" value="UniProtKB-KW"/>
</dbReference>
<dbReference type="EMBL" id="FOFR01000002">
    <property type="protein sequence ID" value="SEQ13981.1"/>
    <property type="molecule type" value="Genomic_DNA"/>
</dbReference>
<reference evidence="3" key="1">
    <citation type="submission" date="2016-10" db="EMBL/GenBank/DDBJ databases">
        <authorList>
            <person name="Varghese N."/>
            <person name="Submissions S."/>
        </authorList>
    </citation>
    <scope>NUCLEOTIDE SEQUENCE [LARGE SCALE GENOMIC DNA]</scope>
    <source>
        <strain evidence="3">CGMCC 4.3525</strain>
    </source>
</reference>
<dbReference type="Proteomes" id="UP000199352">
    <property type="component" value="Unassembled WGS sequence"/>
</dbReference>
<evidence type="ECO:0000313" key="3">
    <source>
        <dbReference type="Proteomes" id="UP000199352"/>
    </source>
</evidence>
<dbReference type="RefSeq" id="WP_143115986.1">
    <property type="nucleotide sequence ID" value="NZ_FOFR01000002.1"/>
</dbReference>